<protein>
    <submittedName>
        <fullName evidence="3">Uncharacterized protein</fullName>
    </submittedName>
</protein>
<reference evidence="4" key="1">
    <citation type="journal article" date="2007" name="Nature">
        <title>The grapevine genome sequence suggests ancestral hexaploidization in major angiosperm phyla.</title>
        <authorList>
            <consortium name="The French-Italian Public Consortium for Grapevine Genome Characterization."/>
            <person name="Jaillon O."/>
            <person name="Aury J.-M."/>
            <person name="Noel B."/>
            <person name="Policriti A."/>
            <person name="Clepet C."/>
            <person name="Casagrande A."/>
            <person name="Choisne N."/>
            <person name="Aubourg S."/>
            <person name="Vitulo N."/>
            <person name="Jubin C."/>
            <person name="Vezzi A."/>
            <person name="Legeai F."/>
            <person name="Hugueney P."/>
            <person name="Dasilva C."/>
            <person name="Horner D."/>
            <person name="Mica E."/>
            <person name="Jublot D."/>
            <person name="Poulain J."/>
            <person name="Bruyere C."/>
            <person name="Billault A."/>
            <person name="Segurens B."/>
            <person name="Gouyvenoux M."/>
            <person name="Ugarte E."/>
            <person name="Cattonaro F."/>
            <person name="Anthouard V."/>
            <person name="Vico V."/>
            <person name="Del Fabbro C."/>
            <person name="Alaux M."/>
            <person name="Di Gaspero G."/>
            <person name="Dumas V."/>
            <person name="Felice N."/>
            <person name="Paillard S."/>
            <person name="Juman I."/>
            <person name="Moroldo M."/>
            <person name="Scalabrin S."/>
            <person name="Canaguier A."/>
            <person name="Le Clainche I."/>
            <person name="Malacrida G."/>
            <person name="Durand E."/>
            <person name="Pesole G."/>
            <person name="Laucou V."/>
            <person name="Chatelet P."/>
            <person name="Merdinoglu D."/>
            <person name="Delledonne M."/>
            <person name="Pezzotti M."/>
            <person name="Lecharny A."/>
            <person name="Scarpelli C."/>
            <person name="Artiguenave F."/>
            <person name="Pe M.E."/>
            <person name="Valle G."/>
            <person name="Morgante M."/>
            <person name="Caboche M."/>
            <person name="Adam-Blondon A.-F."/>
            <person name="Weissenbach J."/>
            <person name="Quetier F."/>
            <person name="Wincker P."/>
        </authorList>
    </citation>
    <scope>NUCLEOTIDE SEQUENCE [LARGE SCALE GENOMIC DNA]</scope>
    <source>
        <strain evidence="4">cv. Pinot noir / PN40024</strain>
    </source>
</reference>
<evidence type="ECO:0000256" key="2">
    <source>
        <dbReference type="SAM" id="SignalP"/>
    </source>
</evidence>
<dbReference type="EMBL" id="FN596747">
    <property type="protein sequence ID" value="CCB62033.1"/>
    <property type="molecule type" value="Genomic_DNA"/>
</dbReference>
<evidence type="ECO:0000313" key="3">
    <source>
        <dbReference type="EMBL" id="CCB62033.1"/>
    </source>
</evidence>
<evidence type="ECO:0000313" key="4">
    <source>
        <dbReference type="Proteomes" id="UP000009183"/>
    </source>
</evidence>
<dbReference type="InParanoid" id="F6I578"/>
<sequence length="43" mass="4678">MSPQSIFSLSLSLFALCLGSKQTEEQSQELRLGSSGRGLGRFM</sequence>
<dbReference type="PaxDb" id="29760-VIT_19s0015g00990.t01"/>
<dbReference type="HOGENOM" id="CLU_3243228_0_0_1"/>
<evidence type="ECO:0000256" key="1">
    <source>
        <dbReference type="SAM" id="MobiDB-lite"/>
    </source>
</evidence>
<keyword evidence="2" id="KW-0732">Signal</keyword>
<keyword evidence="4" id="KW-1185">Reference proteome</keyword>
<name>F6I578_VITVI</name>
<gene>
    <name evidence="3" type="ordered locus">VIT_19s0015g00990</name>
</gene>
<dbReference type="AlphaFoldDB" id="F6I578"/>
<feature type="chain" id="PRO_5003338106" evidence="2">
    <location>
        <begin position="20"/>
        <end position="43"/>
    </location>
</feature>
<dbReference type="Proteomes" id="UP000009183">
    <property type="component" value="Chromosome 19"/>
</dbReference>
<feature type="signal peptide" evidence="2">
    <location>
        <begin position="1"/>
        <end position="19"/>
    </location>
</feature>
<accession>F6I578</accession>
<feature type="region of interest" description="Disordered" evidence="1">
    <location>
        <begin position="23"/>
        <end position="43"/>
    </location>
</feature>
<organism evidence="3 4">
    <name type="scientific">Vitis vinifera</name>
    <name type="common">Grape</name>
    <dbReference type="NCBI Taxonomy" id="29760"/>
    <lineage>
        <taxon>Eukaryota</taxon>
        <taxon>Viridiplantae</taxon>
        <taxon>Streptophyta</taxon>
        <taxon>Embryophyta</taxon>
        <taxon>Tracheophyta</taxon>
        <taxon>Spermatophyta</taxon>
        <taxon>Magnoliopsida</taxon>
        <taxon>eudicotyledons</taxon>
        <taxon>Gunneridae</taxon>
        <taxon>Pentapetalae</taxon>
        <taxon>rosids</taxon>
        <taxon>Vitales</taxon>
        <taxon>Vitaceae</taxon>
        <taxon>Viteae</taxon>
        <taxon>Vitis</taxon>
    </lineage>
</organism>
<proteinExistence type="predicted"/>